<accession>A0A915JW62</accession>
<proteinExistence type="predicted"/>
<reference evidence="2" key="1">
    <citation type="submission" date="2022-11" db="UniProtKB">
        <authorList>
            <consortium name="WormBaseParasite"/>
        </authorList>
    </citation>
    <scope>IDENTIFICATION</scope>
</reference>
<organism evidence="1 2">
    <name type="scientific">Romanomermis culicivorax</name>
    <name type="common">Nematode worm</name>
    <dbReference type="NCBI Taxonomy" id="13658"/>
    <lineage>
        <taxon>Eukaryota</taxon>
        <taxon>Metazoa</taxon>
        <taxon>Ecdysozoa</taxon>
        <taxon>Nematoda</taxon>
        <taxon>Enoplea</taxon>
        <taxon>Dorylaimia</taxon>
        <taxon>Mermithida</taxon>
        <taxon>Mermithoidea</taxon>
        <taxon>Mermithidae</taxon>
        <taxon>Romanomermis</taxon>
    </lineage>
</organism>
<keyword evidence="1" id="KW-1185">Reference proteome</keyword>
<name>A0A915JW62_ROMCU</name>
<dbReference type="Proteomes" id="UP000887565">
    <property type="component" value="Unplaced"/>
</dbReference>
<sequence>MKSLYEDISSDEEDIQWKMLEDINFNEDELPAHAVREDLEDITSEEKEEKTLDNVILEEEQTILNYDDDENEQYKTHTPHSSNKEKIYESVQISGGAVFTPLRYLCFMQPVGDEQIEEDYLFVCLSVWLFVKGTTVYEFYSCYWHSCPKCMKDKHHQLTADKDTRANVWSMKQHGQDYYLQYT</sequence>
<protein>
    <submittedName>
        <fullName evidence="2">Uncharacterized protein</fullName>
    </submittedName>
</protein>
<dbReference type="WBParaSite" id="nRc.2.0.1.t30660-RA">
    <property type="protein sequence ID" value="nRc.2.0.1.t30660-RA"/>
    <property type="gene ID" value="nRc.2.0.1.g30660"/>
</dbReference>
<evidence type="ECO:0000313" key="1">
    <source>
        <dbReference type="Proteomes" id="UP000887565"/>
    </source>
</evidence>
<evidence type="ECO:0000313" key="2">
    <source>
        <dbReference type="WBParaSite" id="nRc.2.0.1.t30660-RA"/>
    </source>
</evidence>
<dbReference type="AlphaFoldDB" id="A0A915JW62"/>